<dbReference type="GeneID" id="80533564"/>
<keyword evidence="2 6" id="KW-0244">Early protein</keyword>
<evidence type="ECO:0000313" key="8">
    <source>
        <dbReference type="Proteomes" id="UP000386070"/>
    </source>
</evidence>
<evidence type="ECO:0000256" key="3">
    <source>
        <dbReference type="ARBA" id="ARBA00022581"/>
    </source>
</evidence>
<keyword evidence="5 6" id="KW-1119">Modulation of host cell apoptosis by virus</keyword>
<comment type="similarity">
    <text evidence="1 6">Belongs to the adenoviridae E1B 19 kDa protein family.</text>
</comment>
<name>A0A5P9VJA7_9ADEN</name>
<sequence length="152" mass="17197">MDLLDHILADYSYLRHLVQQTAKGLSWWQRYLWGSALLVTVEDILRAHESSFGAFDHVQQACDDLRSGDPTAVLEQILPVVPLHTPGHVLTAIAFCAYLVRRCSIGTPLTPGFILDTICLHLWLMLRRDAFRRNHGTSPDFSLQDAIPPHLE</sequence>
<evidence type="ECO:0000256" key="4">
    <source>
        <dbReference type="ARBA" id="ARBA00023189"/>
    </source>
</evidence>
<keyword evidence="8" id="KW-1185">Reference proteome</keyword>
<accession>A0A5P9VJA7</accession>
<evidence type="ECO:0000256" key="6">
    <source>
        <dbReference type="RuleBase" id="RU364111"/>
    </source>
</evidence>
<evidence type="ECO:0000256" key="2">
    <source>
        <dbReference type="ARBA" id="ARBA00022518"/>
    </source>
</evidence>
<organism evidence="7 8">
    <name type="scientific">Mastadenovirus porcusquartum</name>
    <dbReference type="NCBI Taxonomy" id="3241439"/>
    <lineage>
        <taxon>Viruses</taxon>
        <taxon>Varidnaviria</taxon>
        <taxon>Bamfordvirae</taxon>
        <taxon>Preplasmiviricota</taxon>
        <taxon>Polisuviricotina</taxon>
        <taxon>Pharingeaviricetes</taxon>
        <taxon>Rowavirales</taxon>
        <taxon>Adenoviridae</taxon>
        <taxon>Mastadenovirus</taxon>
    </lineage>
</organism>
<keyword evidence="4 6" id="KW-1081">Inhibition of host apoptosis by viral BCL2-like protein</keyword>
<evidence type="ECO:0000313" key="7">
    <source>
        <dbReference type="EMBL" id="QFX65717.1"/>
    </source>
</evidence>
<reference evidence="7 8" key="1">
    <citation type="submission" date="2019-04" db="EMBL/GenBank/DDBJ databases">
        <title>Characterization of the first genome of Porcine mastadenovirus B (HNU1 strain) and implications on its lymphotropy and special origin.</title>
        <authorList>
            <person name="Liu S.-J."/>
            <person name="Wang Q."/>
            <person name="Li T.-T."/>
            <person name="Zhang S.-H."/>
            <person name="Li J.-Y."/>
            <person name="Wu L.-J."/>
            <person name="Qiu Y."/>
            <person name="Ge X.-Y."/>
        </authorList>
    </citation>
    <scope>NUCLEOTIDE SEQUENCE [LARGE SCALE GENOMIC DNA]</scope>
    <source>
        <strain evidence="7">HNU1</strain>
    </source>
</reference>
<evidence type="ECO:0000256" key="5">
    <source>
        <dbReference type="ARBA" id="ARBA00023323"/>
    </source>
</evidence>
<dbReference type="Pfam" id="PF01691">
    <property type="entry name" value="Adeno_E1B_19K"/>
    <property type="match status" value="1"/>
</dbReference>
<keyword evidence="3 6" id="KW-0945">Host-virus interaction</keyword>
<dbReference type="GO" id="GO:0033668">
    <property type="term" value="P:symbiont-mediated suppression of host apoptosis"/>
    <property type="evidence" value="ECO:0007669"/>
    <property type="project" value="UniProtKB-KW"/>
</dbReference>
<dbReference type="InterPro" id="IPR002924">
    <property type="entry name" value="Adenovir_t-Ag_E1B_19kDa"/>
</dbReference>
<protein>
    <recommendedName>
        <fullName evidence="6">E1B protein, small T-antigen</fullName>
    </recommendedName>
</protein>
<dbReference type="Proteomes" id="UP000386070">
    <property type="component" value="Segment"/>
</dbReference>
<evidence type="ECO:0000256" key="1">
    <source>
        <dbReference type="ARBA" id="ARBA00010275"/>
    </source>
</evidence>
<dbReference type="RefSeq" id="YP_010796133.1">
    <property type="nucleotide sequence ID" value="NC_075965.1"/>
</dbReference>
<dbReference type="EMBL" id="MK774519">
    <property type="protein sequence ID" value="QFX65717.1"/>
    <property type="molecule type" value="Genomic_DNA"/>
</dbReference>
<dbReference type="KEGG" id="vg:80533564"/>
<proteinExistence type="inferred from homology"/>